<dbReference type="InterPro" id="IPR050194">
    <property type="entry name" value="Glycosyltransferase_grp1"/>
</dbReference>
<proteinExistence type="predicted"/>
<comment type="caution">
    <text evidence="2">The sequence shown here is derived from an EMBL/GenBank/DDBJ whole genome shotgun (WGS) entry which is preliminary data.</text>
</comment>
<gene>
    <name evidence="2" type="ORF">VISI1226_10702</name>
</gene>
<accession>E8MAW2</accession>
<name>E8MAW2_PHOS4</name>
<evidence type="ECO:0000313" key="3">
    <source>
        <dbReference type="Proteomes" id="UP000006228"/>
    </source>
</evidence>
<keyword evidence="2" id="KW-0808">Transferase</keyword>
<dbReference type="eggNOG" id="COG0438">
    <property type="taxonomic scope" value="Bacteria"/>
</dbReference>
<dbReference type="EMBL" id="AEVT01000098">
    <property type="protein sequence ID" value="EGA68792.1"/>
    <property type="molecule type" value="Genomic_DNA"/>
</dbReference>
<sequence>MRFNMINVLFFGPDINDESLCGGQVTHVKNIVNLFGEHEKVSVSSLASSGGNHDNEYFYKKVFRLIRVAVWLFVNCKEYDVFHINSTFDNRSLVRDGIFISILILKGKKYFVQFHGGEPERASILKFRLFNSLMKKLLSESSKLLVLTDNQMNSVKRYIGCESELVSNFLDYEPEVEDKNINTVPTFLFLARVDKKKGIYELLDAVHSLSDINIKLLIAGSGPDLNDVRSRVLKLGLDERVEFTGFVQGDDKTAVYRSADFFILPSYEEAFPYSVLEAQSFGLPVVATKVGSLEKIISDGSNGFLIEPQDSHSISKVMRALVSESHLYPELSRSSFTNSLRYSRGAMEKTFISLWKLS</sequence>
<dbReference type="AlphaFoldDB" id="E8MAW2"/>
<dbReference type="SUPFAM" id="SSF53756">
    <property type="entry name" value="UDP-Glycosyltransferase/glycogen phosphorylase"/>
    <property type="match status" value="1"/>
</dbReference>
<organism evidence="2 3">
    <name type="scientific">Vibrio sinaloensis DSM 21326</name>
    <dbReference type="NCBI Taxonomy" id="945550"/>
    <lineage>
        <taxon>Bacteria</taxon>
        <taxon>Pseudomonadati</taxon>
        <taxon>Pseudomonadota</taxon>
        <taxon>Gammaproteobacteria</taxon>
        <taxon>Vibrionales</taxon>
        <taxon>Vibrionaceae</taxon>
        <taxon>Vibrio</taxon>
        <taxon>Vibrio oreintalis group</taxon>
    </lineage>
</organism>
<dbReference type="GO" id="GO:0016758">
    <property type="term" value="F:hexosyltransferase activity"/>
    <property type="evidence" value="ECO:0007669"/>
    <property type="project" value="TreeGrafter"/>
</dbReference>
<evidence type="ECO:0000313" key="2">
    <source>
        <dbReference type="EMBL" id="EGA68792.1"/>
    </source>
</evidence>
<dbReference type="Proteomes" id="UP000006228">
    <property type="component" value="Unassembled WGS sequence"/>
</dbReference>
<dbReference type="InterPro" id="IPR001296">
    <property type="entry name" value="Glyco_trans_1"/>
</dbReference>
<feature type="domain" description="Glycosyl transferase family 1" evidence="1">
    <location>
        <begin position="179"/>
        <end position="328"/>
    </location>
</feature>
<dbReference type="Gene3D" id="3.40.50.2000">
    <property type="entry name" value="Glycogen Phosphorylase B"/>
    <property type="match status" value="2"/>
</dbReference>
<dbReference type="PANTHER" id="PTHR45947">
    <property type="entry name" value="SULFOQUINOVOSYL TRANSFERASE SQD2"/>
    <property type="match status" value="1"/>
</dbReference>
<dbReference type="CDD" id="cd03801">
    <property type="entry name" value="GT4_PimA-like"/>
    <property type="match status" value="1"/>
</dbReference>
<reference evidence="2 3" key="1">
    <citation type="journal article" date="2012" name="Int. J. Syst. Evol. Microbiol.">
        <title>Vibrio caribbeanicus sp. nov., isolated from the marine sponge Scleritoderma cyanea.</title>
        <authorList>
            <person name="Hoffmann M."/>
            <person name="Monday S.R."/>
            <person name="Allard M.W."/>
            <person name="Strain E.A."/>
            <person name="Whittaker P."/>
            <person name="Naum M."/>
            <person name="McCarthy P.J."/>
            <person name="Lopez J.V."/>
            <person name="Fischer M."/>
            <person name="Brown E.W."/>
        </authorList>
    </citation>
    <scope>NUCLEOTIDE SEQUENCE [LARGE SCALE GENOMIC DNA]</scope>
    <source>
        <strain evidence="3">DSMZ 21326</strain>
    </source>
</reference>
<dbReference type="PANTHER" id="PTHR45947:SF3">
    <property type="entry name" value="SULFOQUINOVOSYL TRANSFERASE SQD2"/>
    <property type="match status" value="1"/>
</dbReference>
<evidence type="ECO:0000259" key="1">
    <source>
        <dbReference type="Pfam" id="PF00534"/>
    </source>
</evidence>
<dbReference type="Pfam" id="PF00534">
    <property type="entry name" value="Glycos_transf_1"/>
    <property type="match status" value="1"/>
</dbReference>
<protein>
    <submittedName>
        <fullName evidence="2">Glycosyl transferase, group 1 family protein</fullName>
    </submittedName>
</protein>